<proteinExistence type="predicted"/>
<protein>
    <recommendedName>
        <fullName evidence="3">GrpB family protein</fullName>
    </recommendedName>
</protein>
<dbReference type="RefSeq" id="WP_060914734.1">
    <property type="nucleotide sequence ID" value="NZ_KQ959992.1"/>
</dbReference>
<comment type="caution">
    <text evidence="1">The sequence shown here is derived from an EMBL/GenBank/DDBJ whole genome shotgun (WGS) entry which is preliminary data.</text>
</comment>
<name>A0A133ZQF3_9BACL</name>
<dbReference type="SUPFAM" id="SSF81301">
    <property type="entry name" value="Nucleotidyltransferase"/>
    <property type="match status" value="1"/>
</dbReference>
<dbReference type="Gene3D" id="3.30.460.10">
    <property type="entry name" value="Beta Polymerase, domain 2"/>
    <property type="match status" value="1"/>
</dbReference>
<reference evidence="2" key="1">
    <citation type="submission" date="2016-01" db="EMBL/GenBank/DDBJ databases">
        <authorList>
            <person name="Mitreva M."/>
            <person name="Pepin K.H."/>
            <person name="Mihindukulasuriya K.A."/>
            <person name="Fulton R."/>
            <person name="Fronick C."/>
            <person name="O'Laughlin M."/>
            <person name="Miner T."/>
            <person name="Herter B."/>
            <person name="Rosa B.A."/>
            <person name="Cordes M."/>
            <person name="Tomlinson C."/>
            <person name="Wollam A."/>
            <person name="Palsikar V.B."/>
            <person name="Mardis E.R."/>
            <person name="Wilson R.K."/>
        </authorList>
    </citation>
    <scope>NUCLEOTIDE SEQUENCE [LARGE SCALE GENOMIC DNA]</scope>
    <source>
        <strain evidence="2">DNF01167</strain>
    </source>
</reference>
<organism evidence="1 2">
    <name type="scientific">Gemella haemolysans</name>
    <dbReference type="NCBI Taxonomy" id="1379"/>
    <lineage>
        <taxon>Bacteria</taxon>
        <taxon>Bacillati</taxon>
        <taxon>Bacillota</taxon>
        <taxon>Bacilli</taxon>
        <taxon>Bacillales</taxon>
        <taxon>Gemellaceae</taxon>
        <taxon>Gemella</taxon>
    </lineage>
</organism>
<evidence type="ECO:0000313" key="2">
    <source>
        <dbReference type="Proteomes" id="UP000070355"/>
    </source>
</evidence>
<dbReference type="PANTHER" id="PTHR34822">
    <property type="entry name" value="GRPB DOMAIN PROTEIN (AFU_ORTHOLOGUE AFUA_1G01530)"/>
    <property type="match status" value="1"/>
</dbReference>
<dbReference type="PATRIC" id="fig|1379.3.peg.1687"/>
<dbReference type="STRING" id="1379.HMPREF3186_01696"/>
<dbReference type="InterPro" id="IPR007344">
    <property type="entry name" value="GrpB/CoaE"/>
</dbReference>
<dbReference type="Pfam" id="PF04229">
    <property type="entry name" value="GrpB"/>
    <property type="match status" value="1"/>
</dbReference>
<dbReference type="Proteomes" id="UP000070355">
    <property type="component" value="Unassembled WGS sequence"/>
</dbReference>
<sequence>MNKILRDEDFKRKFPIKLVEHNREWVHWYEDEKINLLSKLKKYKVNLYHIGSTAIPNICSKDIIDIILEINESDDFDSTINILIVEWELRWIEENRAFLVKGYGEDGFLDKVYHLHVRIKGDIEEVKFRDILIENPKLAKQYERLKLDLELMYKYDREGYTAGKTKFIKDIIKIYSLHK</sequence>
<dbReference type="OrthoDB" id="9799092at2"/>
<evidence type="ECO:0008006" key="3">
    <source>
        <dbReference type="Google" id="ProtNLM"/>
    </source>
</evidence>
<evidence type="ECO:0000313" key="1">
    <source>
        <dbReference type="EMBL" id="KXB57643.1"/>
    </source>
</evidence>
<dbReference type="AlphaFoldDB" id="A0A133ZQF3"/>
<accession>A0A133ZQF3</accession>
<dbReference type="EMBL" id="LSDC01000123">
    <property type="protein sequence ID" value="KXB57643.1"/>
    <property type="molecule type" value="Genomic_DNA"/>
</dbReference>
<dbReference type="PANTHER" id="PTHR34822:SF1">
    <property type="entry name" value="GRPB FAMILY PROTEIN"/>
    <property type="match status" value="1"/>
</dbReference>
<dbReference type="InterPro" id="IPR043519">
    <property type="entry name" value="NT_sf"/>
</dbReference>
<gene>
    <name evidence="1" type="ORF">HMPREF3186_01696</name>
</gene>